<accession>A0AAN9RT80</accession>
<evidence type="ECO:0000256" key="1">
    <source>
        <dbReference type="SAM" id="Phobius"/>
    </source>
</evidence>
<reference evidence="2 3" key="1">
    <citation type="submission" date="2024-01" db="EMBL/GenBank/DDBJ databases">
        <title>The genomes of 5 underutilized Papilionoideae crops provide insights into root nodulation and disease resistanc.</title>
        <authorList>
            <person name="Jiang F."/>
        </authorList>
    </citation>
    <scope>NUCLEOTIDE SEQUENCE [LARGE SCALE GENOMIC DNA]</scope>
    <source>
        <strain evidence="2">JINMINGXINNONG_FW02</strain>
        <tissue evidence="2">Leaves</tissue>
    </source>
</reference>
<keyword evidence="3" id="KW-1185">Reference proteome</keyword>
<keyword evidence="1" id="KW-0472">Membrane</keyword>
<keyword evidence="1" id="KW-0812">Transmembrane</keyword>
<evidence type="ECO:0000313" key="3">
    <source>
        <dbReference type="Proteomes" id="UP001374584"/>
    </source>
</evidence>
<feature type="transmembrane region" description="Helical" evidence="1">
    <location>
        <begin position="38"/>
        <end position="60"/>
    </location>
</feature>
<comment type="caution">
    <text evidence="2">The sequence shown here is derived from an EMBL/GenBank/DDBJ whole genome shotgun (WGS) entry which is preliminary data.</text>
</comment>
<sequence length="66" mass="7674">MLHFIYVVLRISETDQISSSNFNLCTRTYSDPLMYAPFYLSTIFSSFLDLSLFLISHCFLGTTLYD</sequence>
<dbReference type="Proteomes" id="UP001374584">
    <property type="component" value="Unassembled WGS sequence"/>
</dbReference>
<dbReference type="AlphaFoldDB" id="A0AAN9RT80"/>
<organism evidence="2 3">
    <name type="scientific">Phaseolus coccineus</name>
    <name type="common">Scarlet runner bean</name>
    <name type="synonym">Phaseolus multiflorus</name>
    <dbReference type="NCBI Taxonomy" id="3886"/>
    <lineage>
        <taxon>Eukaryota</taxon>
        <taxon>Viridiplantae</taxon>
        <taxon>Streptophyta</taxon>
        <taxon>Embryophyta</taxon>
        <taxon>Tracheophyta</taxon>
        <taxon>Spermatophyta</taxon>
        <taxon>Magnoliopsida</taxon>
        <taxon>eudicotyledons</taxon>
        <taxon>Gunneridae</taxon>
        <taxon>Pentapetalae</taxon>
        <taxon>rosids</taxon>
        <taxon>fabids</taxon>
        <taxon>Fabales</taxon>
        <taxon>Fabaceae</taxon>
        <taxon>Papilionoideae</taxon>
        <taxon>50 kb inversion clade</taxon>
        <taxon>NPAAA clade</taxon>
        <taxon>indigoferoid/millettioid clade</taxon>
        <taxon>Phaseoleae</taxon>
        <taxon>Phaseolus</taxon>
    </lineage>
</organism>
<name>A0AAN9RT80_PHACN</name>
<evidence type="ECO:0000313" key="2">
    <source>
        <dbReference type="EMBL" id="KAK7382774.1"/>
    </source>
</evidence>
<protein>
    <submittedName>
        <fullName evidence="2">Uncharacterized protein</fullName>
    </submittedName>
</protein>
<keyword evidence="1" id="KW-1133">Transmembrane helix</keyword>
<proteinExistence type="predicted"/>
<gene>
    <name evidence="2" type="ORF">VNO80_01834</name>
</gene>
<dbReference type="EMBL" id="JAYMYR010000001">
    <property type="protein sequence ID" value="KAK7382774.1"/>
    <property type="molecule type" value="Genomic_DNA"/>
</dbReference>